<dbReference type="InterPro" id="IPR024787">
    <property type="entry name" value="EcsC"/>
</dbReference>
<keyword evidence="2" id="KW-1185">Reference proteome</keyword>
<sequence length="377" mass="42971">MLNVEFKVVHKVFGRIRLKIPMLKSNPDYGWLLEKLVKSIEMVKEVRINPLASSLVVEYDRHAISEADLQAKLESAIHIANHPVLALHLQPFLAYEAIDLSEYEATQLTEIEEWLDKQKPFGIKELTGYVFQFLKKIVNFIVPSWVFKKIGTACEAATKNWQHDWQKIKPEAQVEEYTKLRYSKLEVCDRLSEQIINHSRKEAFAIGSFAALTELGNVIVGEVGDSIETMTYGLKTIHRIGLCYGYAPESPQEQAFVWGIFNIATAQTEQEWEEARRTLQSLSLNLDKVNLEEGTVEDLTEKKANRELIDSAVKGAIYTLTQSTASQLIPLYSFVVDTLGDMRLIEGIAKAAKREYQLRWLLDNQKISFFSIAPSTN</sequence>
<dbReference type="Pfam" id="PF12787">
    <property type="entry name" value="EcsC"/>
    <property type="match status" value="1"/>
</dbReference>
<organism evidence="1 2">
    <name type="scientific">Floridaenema evergladense BLCC-F167</name>
    <dbReference type="NCBI Taxonomy" id="3153639"/>
    <lineage>
        <taxon>Bacteria</taxon>
        <taxon>Bacillati</taxon>
        <taxon>Cyanobacteriota</taxon>
        <taxon>Cyanophyceae</taxon>
        <taxon>Oscillatoriophycideae</taxon>
        <taxon>Aerosakkonematales</taxon>
        <taxon>Aerosakkonemataceae</taxon>
        <taxon>Floridanema</taxon>
        <taxon>Floridanema evergladense</taxon>
    </lineage>
</organism>
<name>A0ABV4WM14_9CYAN</name>
<dbReference type="EMBL" id="JBHFNT010000139">
    <property type="protein sequence ID" value="MFB2836127.1"/>
    <property type="molecule type" value="Genomic_DNA"/>
</dbReference>
<protein>
    <submittedName>
        <fullName evidence="1">EcsC family protein</fullName>
    </submittedName>
</protein>
<dbReference type="Proteomes" id="UP001576780">
    <property type="component" value="Unassembled WGS sequence"/>
</dbReference>
<evidence type="ECO:0000313" key="1">
    <source>
        <dbReference type="EMBL" id="MFB2836127.1"/>
    </source>
</evidence>
<dbReference type="RefSeq" id="WP_413278520.1">
    <property type="nucleotide sequence ID" value="NZ_JBHFNT010000139.1"/>
</dbReference>
<reference evidence="1 2" key="1">
    <citation type="submission" date="2024-09" db="EMBL/GenBank/DDBJ databases">
        <title>Floridaenema gen nov. (Aerosakkonemataceae, Aerosakkonematales ord. nov., Cyanobacteria) from benthic tropical and subtropical fresh waters, with the description of four new species.</title>
        <authorList>
            <person name="Moretto J.A."/>
            <person name="Berthold D.E."/>
            <person name="Lefler F.W."/>
            <person name="Huang I.-S."/>
            <person name="Laughinghouse H. IV."/>
        </authorList>
    </citation>
    <scope>NUCLEOTIDE SEQUENCE [LARGE SCALE GENOMIC DNA]</scope>
    <source>
        <strain evidence="1 2">BLCC-F167</strain>
    </source>
</reference>
<dbReference type="Pfam" id="PF19991">
    <property type="entry name" value="HMA_2"/>
    <property type="match status" value="1"/>
</dbReference>
<accession>A0ABV4WM14</accession>
<evidence type="ECO:0000313" key="2">
    <source>
        <dbReference type="Proteomes" id="UP001576780"/>
    </source>
</evidence>
<gene>
    <name evidence="1" type="ORF">ACE1CA_16465</name>
</gene>
<comment type="caution">
    <text evidence="1">The sequence shown here is derived from an EMBL/GenBank/DDBJ whole genome shotgun (WGS) entry which is preliminary data.</text>
</comment>
<proteinExistence type="predicted"/>